<dbReference type="KEGG" id="bco:Bcell_4021"/>
<gene>
    <name evidence="1" type="ordered locus">Bcell_4021</name>
</gene>
<dbReference type="Proteomes" id="UP000001401">
    <property type="component" value="Chromosome"/>
</dbReference>
<dbReference type="AlphaFoldDB" id="E6TWI9"/>
<evidence type="ECO:0000313" key="1">
    <source>
        <dbReference type="EMBL" id="ADU32252.1"/>
    </source>
</evidence>
<proteinExistence type="predicted"/>
<accession>E6TWI9</accession>
<dbReference type="CDD" id="cd06587">
    <property type="entry name" value="VOC"/>
    <property type="match status" value="1"/>
</dbReference>
<evidence type="ECO:0000313" key="2">
    <source>
        <dbReference type="Proteomes" id="UP000001401"/>
    </source>
</evidence>
<dbReference type="EMBL" id="CP002394">
    <property type="protein sequence ID" value="ADU32252.1"/>
    <property type="molecule type" value="Genomic_DNA"/>
</dbReference>
<reference evidence="1" key="1">
    <citation type="submission" date="2010-12" db="EMBL/GenBank/DDBJ databases">
        <title>Complete sequence of Bacillus cellulosilyticus DSM 2522.</title>
        <authorList>
            <consortium name="US DOE Joint Genome Institute"/>
            <person name="Lucas S."/>
            <person name="Copeland A."/>
            <person name="Lapidus A."/>
            <person name="Cheng J.-F."/>
            <person name="Bruce D."/>
            <person name="Goodwin L."/>
            <person name="Pitluck S."/>
            <person name="Chertkov O."/>
            <person name="Detter J.C."/>
            <person name="Han C."/>
            <person name="Tapia R."/>
            <person name="Land M."/>
            <person name="Hauser L."/>
            <person name="Jeffries C."/>
            <person name="Kyrpides N."/>
            <person name="Ivanova N."/>
            <person name="Mikhailova N."/>
            <person name="Brumm P."/>
            <person name="Mead D."/>
            <person name="Woyke T."/>
        </authorList>
    </citation>
    <scope>NUCLEOTIDE SEQUENCE [LARGE SCALE GENOMIC DNA]</scope>
    <source>
        <strain evidence="1">DSM 2522</strain>
    </source>
</reference>
<dbReference type="STRING" id="649639.Bcell_4021"/>
<dbReference type="Gene3D" id="3.10.180.10">
    <property type="entry name" value="2,3-Dihydroxybiphenyl 1,2-Dioxygenase, domain 1"/>
    <property type="match status" value="1"/>
</dbReference>
<name>E6TWI9_EVAC2</name>
<sequence length="132" mass="15585">MVIIEMTNQIRVKEIEEGLKWYETLFNRKPDFIPHEGFAEWEIVPGCWLQVAEGLPSEVSGPLRFGITNIEAERDRLVQQLNIDKFEIFSRTEVPVKWGTFTDPWGNQLGFFEYINKDEEKARMKMLKKSFL</sequence>
<keyword evidence="2" id="KW-1185">Reference proteome</keyword>
<organism evidence="1 2">
    <name type="scientific">Evansella cellulosilytica (strain ATCC 21833 / DSM 2522 / FERM P-1141 / JCM 9156 / N-4)</name>
    <name type="common">Bacillus cellulosilyticus</name>
    <dbReference type="NCBI Taxonomy" id="649639"/>
    <lineage>
        <taxon>Bacteria</taxon>
        <taxon>Bacillati</taxon>
        <taxon>Bacillota</taxon>
        <taxon>Bacilli</taxon>
        <taxon>Bacillales</taxon>
        <taxon>Bacillaceae</taxon>
        <taxon>Evansella</taxon>
    </lineage>
</organism>
<dbReference type="eggNOG" id="COG0346">
    <property type="taxonomic scope" value="Bacteria"/>
</dbReference>
<dbReference type="HOGENOM" id="CLU_148021_0_0_9"/>
<dbReference type="SUPFAM" id="SSF54593">
    <property type="entry name" value="Glyoxalase/Bleomycin resistance protein/Dihydroxybiphenyl dioxygenase"/>
    <property type="match status" value="1"/>
</dbReference>
<evidence type="ECO:0008006" key="3">
    <source>
        <dbReference type="Google" id="ProtNLM"/>
    </source>
</evidence>
<dbReference type="InterPro" id="IPR029068">
    <property type="entry name" value="Glyas_Bleomycin-R_OHBP_Dase"/>
</dbReference>
<protein>
    <recommendedName>
        <fullName evidence="3">Ornithine monooxygenase</fullName>
    </recommendedName>
</protein>